<sequence>MQIKTSLGINSPLYHESLAIREAVFVNEQHVPTTLEIDADEDKARYFVGYADNGRPVATARVLPVAKNGWHIQRVAVIKSKRHLGLGQELLEFIEKAARSHHITSLQLGAQAQARGFYEKLGYHVLSEDTFMDAGIPHYAMEKDLI</sequence>
<dbReference type="OrthoDB" id="9796171at2"/>
<dbReference type="PANTHER" id="PTHR13355">
    <property type="entry name" value="GLUCOSAMINE 6-PHOSPHATE N-ACETYLTRANSFERASE"/>
    <property type="match status" value="1"/>
</dbReference>
<evidence type="ECO:0000259" key="1">
    <source>
        <dbReference type="PROSITE" id="PS51186"/>
    </source>
</evidence>
<reference evidence="4 5" key="1">
    <citation type="journal article" date="2015" name="Genome Announc.">
        <title>Expanding the biotechnology potential of lactobacilli through comparative genomics of 213 strains and associated genera.</title>
        <authorList>
            <person name="Sun Z."/>
            <person name="Harris H.M."/>
            <person name="McCann A."/>
            <person name="Guo C."/>
            <person name="Argimon S."/>
            <person name="Zhang W."/>
            <person name="Yang X."/>
            <person name="Jeffery I.B."/>
            <person name="Cooney J.C."/>
            <person name="Kagawa T.F."/>
            <person name="Liu W."/>
            <person name="Song Y."/>
            <person name="Salvetti E."/>
            <person name="Wrobel A."/>
            <person name="Rasinkangas P."/>
            <person name="Parkhill J."/>
            <person name="Rea M.C."/>
            <person name="O'Sullivan O."/>
            <person name="Ritari J."/>
            <person name="Douillard F.P."/>
            <person name="Paul Ross R."/>
            <person name="Yang R."/>
            <person name="Briner A.E."/>
            <person name="Felis G.E."/>
            <person name="de Vos W.M."/>
            <person name="Barrangou R."/>
            <person name="Klaenhammer T.R."/>
            <person name="Caufield P.W."/>
            <person name="Cui Y."/>
            <person name="Zhang H."/>
            <person name="O'Toole P.W."/>
        </authorList>
    </citation>
    <scope>NUCLEOTIDE SEQUENCE [LARGE SCALE GENOMIC DNA]</scope>
    <source>
        <strain evidence="2 5">ATCC BAA-66</strain>
        <strain evidence="3 4">DSM 13344</strain>
    </source>
</reference>
<dbReference type="InterPro" id="IPR039143">
    <property type="entry name" value="GNPNAT1-like"/>
</dbReference>
<organism evidence="2 5">
    <name type="scientific">Lactobacillus selangorensis</name>
    <dbReference type="NCBI Taxonomy" id="81857"/>
    <lineage>
        <taxon>Bacteria</taxon>
        <taxon>Bacillati</taxon>
        <taxon>Bacillota</taxon>
        <taxon>Bacilli</taxon>
        <taxon>Lactobacillales</taxon>
        <taxon>Lactobacillaceae</taxon>
        <taxon>Lactobacillus</taxon>
    </lineage>
</organism>
<dbReference type="EMBL" id="JQAT01000003">
    <property type="protein sequence ID" value="KRN28411.1"/>
    <property type="molecule type" value="Genomic_DNA"/>
</dbReference>
<dbReference type="Pfam" id="PF13673">
    <property type="entry name" value="Acetyltransf_10"/>
    <property type="match status" value="1"/>
</dbReference>
<dbReference type="Proteomes" id="UP000051751">
    <property type="component" value="Unassembled WGS sequence"/>
</dbReference>
<evidence type="ECO:0000313" key="5">
    <source>
        <dbReference type="Proteomes" id="UP000051751"/>
    </source>
</evidence>
<evidence type="ECO:0000313" key="2">
    <source>
        <dbReference type="EMBL" id="KRN28411.1"/>
    </source>
</evidence>
<dbReference type="EMBL" id="JQAZ01000003">
    <property type="protein sequence ID" value="KRN31912.1"/>
    <property type="molecule type" value="Genomic_DNA"/>
</dbReference>
<dbReference type="GO" id="GO:0004343">
    <property type="term" value="F:glucosamine 6-phosphate N-acetyltransferase activity"/>
    <property type="evidence" value="ECO:0007669"/>
    <property type="project" value="TreeGrafter"/>
</dbReference>
<feature type="domain" description="N-acetyltransferase" evidence="1">
    <location>
        <begin position="1"/>
        <end position="146"/>
    </location>
</feature>
<dbReference type="PATRIC" id="fig|81857.3.peg.1421"/>
<dbReference type="RefSeq" id="WP_057769371.1">
    <property type="nucleotide sequence ID" value="NZ_JQAT01000003.1"/>
</dbReference>
<protein>
    <recommendedName>
        <fullName evidence="1">N-acetyltransferase domain-containing protein</fullName>
    </recommendedName>
</protein>
<dbReference type="CDD" id="cd04301">
    <property type="entry name" value="NAT_SF"/>
    <property type="match status" value="1"/>
</dbReference>
<evidence type="ECO:0000313" key="3">
    <source>
        <dbReference type="EMBL" id="KRN31912.1"/>
    </source>
</evidence>
<accession>A0A0R2FL19</accession>
<keyword evidence="4" id="KW-1185">Reference proteome</keyword>
<dbReference type="PANTHER" id="PTHR13355:SF11">
    <property type="entry name" value="GLUCOSAMINE 6-PHOSPHATE N-ACETYLTRANSFERASE"/>
    <property type="match status" value="1"/>
</dbReference>
<comment type="caution">
    <text evidence="2">The sequence shown here is derived from an EMBL/GenBank/DDBJ whole genome shotgun (WGS) entry which is preliminary data.</text>
</comment>
<dbReference type="InterPro" id="IPR016181">
    <property type="entry name" value="Acyl_CoA_acyltransferase"/>
</dbReference>
<proteinExistence type="predicted"/>
<evidence type="ECO:0000313" key="4">
    <source>
        <dbReference type="Proteomes" id="UP000051645"/>
    </source>
</evidence>
<dbReference type="Gene3D" id="3.40.630.30">
    <property type="match status" value="1"/>
</dbReference>
<name>A0A0R2FL19_9LACO</name>
<dbReference type="PROSITE" id="PS51186">
    <property type="entry name" value="GNAT"/>
    <property type="match status" value="1"/>
</dbReference>
<dbReference type="InterPro" id="IPR000182">
    <property type="entry name" value="GNAT_dom"/>
</dbReference>
<gene>
    <name evidence="2" type="ORF">IV38_GL001411</name>
    <name evidence="3" type="ORF">IV40_GL001198</name>
</gene>
<dbReference type="STRING" id="81857.IV38_GL001411"/>
<dbReference type="Proteomes" id="UP000051645">
    <property type="component" value="Unassembled WGS sequence"/>
</dbReference>
<dbReference type="SUPFAM" id="SSF55729">
    <property type="entry name" value="Acyl-CoA N-acyltransferases (Nat)"/>
    <property type="match status" value="1"/>
</dbReference>
<dbReference type="AlphaFoldDB" id="A0A0R2FL19"/>